<dbReference type="Proteomes" id="UP000198210">
    <property type="component" value="Chromosome I"/>
</dbReference>
<sequence length="286" mass="30518">MPELPEVEALAGYLRERAVGRRVERLEVAAISALKTYDPPPGAVSGRTVTGAGRHGKFLDVIFDGDLHLLVHLARAGWLHYRESFPSTTPLRPGKGPIAVRVRLDDGSGFDLTEAGTQKKLAAYLVTDPALVPGVAKLGPDALAADLATFAERIRSRRGQVKGALTDQAVLAGVGNAYSDEILHTAKLSPFAITDRLSDDQMAALHTATRQVLGDAVARSAGQRAAELKGEKRSGLRVHARTGLPCPVCGDTVREVSFADSSLQYCPTCQTGGKPLADRRLSRLVR</sequence>
<dbReference type="CDD" id="cd08973">
    <property type="entry name" value="BaFpgNei_N_1"/>
    <property type="match status" value="1"/>
</dbReference>
<dbReference type="EMBL" id="LT607751">
    <property type="protein sequence ID" value="SCG36863.1"/>
    <property type="molecule type" value="Genomic_DNA"/>
</dbReference>
<dbReference type="InterPro" id="IPR012319">
    <property type="entry name" value="FPG_cat"/>
</dbReference>
<keyword evidence="6 14" id="KW-0863">Zinc-finger</keyword>
<dbReference type="PANTHER" id="PTHR22993:SF9">
    <property type="entry name" value="FORMAMIDOPYRIMIDINE-DNA GLYCOSYLASE"/>
    <property type="match status" value="1"/>
</dbReference>
<evidence type="ECO:0000256" key="4">
    <source>
        <dbReference type="ARBA" id="ARBA00022723"/>
    </source>
</evidence>
<dbReference type="GO" id="GO:0034039">
    <property type="term" value="F:8-oxo-7,8-dihydroguanine DNA N-glycosylase activity"/>
    <property type="evidence" value="ECO:0007669"/>
    <property type="project" value="TreeGrafter"/>
</dbReference>
<dbReference type="InterPro" id="IPR010663">
    <property type="entry name" value="Znf_FPG/IleRS"/>
</dbReference>
<dbReference type="RefSeq" id="WP_088968942.1">
    <property type="nucleotide sequence ID" value="NZ_JBHLYF010000009.1"/>
</dbReference>
<organism evidence="17 18">
    <name type="scientific">Micromonospora siamensis</name>
    <dbReference type="NCBI Taxonomy" id="299152"/>
    <lineage>
        <taxon>Bacteria</taxon>
        <taxon>Bacillati</taxon>
        <taxon>Actinomycetota</taxon>
        <taxon>Actinomycetes</taxon>
        <taxon>Micromonosporales</taxon>
        <taxon>Micromonosporaceae</taxon>
        <taxon>Micromonospora</taxon>
    </lineage>
</organism>
<comment type="catalytic activity">
    <reaction evidence="1">
        <text>Hydrolysis of DNA containing ring-opened 7-methylguanine residues, releasing 2,6-diamino-4-hydroxy-5-(N-methyl)formamidopyrimidine.</text>
        <dbReference type="EC" id="3.2.2.23"/>
    </reaction>
</comment>
<evidence type="ECO:0000256" key="12">
    <source>
        <dbReference type="ARBA" id="ARBA00023268"/>
    </source>
</evidence>
<dbReference type="AlphaFoldDB" id="A0A1C5GSZ1"/>
<evidence type="ECO:0000256" key="2">
    <source>
        <dbReference type="ARBA" id="ARBA00001947"/>
    </source>
</evidence>
<dbReference type="GO" id="GO:0003906">
    <property type="term" value="F:DNA-(apurinic or apyrimidinic site) endonuclease activity"/>
    <property type="evidence" value="ECO:0007669"/>
    <property type="project" value="InterPro"/>
</dbReference>
<dbReference type="SUPFAM" id="SSF81624">
    <property type="entry name" value="N-terminal domain of MutM-like DNA repair proteins"/>
    <property type="match status" value="1"/>
</dbReference>
<reference evidence="17 18" key="1">
    <citation type="submission" date="2016-06" db="EMBL/GenBank/DDBJ databases">
        <authorList>
            <person name="Kjaerup R.B."/>
            <person name="Dalgaard T.S."/>
            <person name="Juul-Madsen H.R."/>
        </authorList>
    </citation>
    <scope>NUCLEOTIDE SEQUENCE [LARGE SCALE GENOMIC DNA]</scope>
    <source>
        <strain evidence="17 18">DSM 45097</strain>
    </source>
</reference>
<dbReference type="Gene3D" id="1.10.8.50">
    <property type="match status" value="1"/>
</dbReference>
<evidence type="ECO:0000313" key="18">
    <source>
        <dbReference type="Proteomes" id="UP000198210"/>
    </source>
</evidence>
<keyword evidence="13" id="KW-0326">Glycosidase</keyword>
<keyword evidence="5" id="KW-0227">DNA damage</keyword>
<dbReference type="SUPFAM" id="SSF57716">
    <property type="entry name" value="Glucocorticoid receptor-like (DNA-binding domain)"/>
    <property type="match status" value="1"/>
</dbReference>
<evidence type="ECO:0000256" key="9">
    <source>
        <dbReference type="ARBA" id="ARBA00023125"/>
    </source>
</evidence>
<evidence type="ECO:0000256" key="10">
    <source>
        <dbReference type="ARBA" id="ARBA00023204"/>
    </source>
</evidence>
<evidence type="ECO:0000256" key="5">
    <source>
        <dbReference type="ARBA" id="ARBA00022763"/>
    </source>
</evidence>
<keyword evidence="8" id="KW-0862">Zinc</keyword>
<dbReference type="InterPro" id="IPR000214">
    <property type="entry name" value="Znf_DNA_glyclase/AP_lyase"/>
</dbReference>
<evidence type="ECO:0000259" key="15">
    <source>
        <dbReference type="PROSITE" id="PS51066"/>
    </source>
</evidence>
<evidence type="ECO:0000256" key="14">
    <source>
        <dbReference type="PROSITE-ProRule" id="PRU00391"/>
    </source>
</evidence>
<evidence type="ECO:0000256" key="6">
    <source>
        <dbReference type="ARBA" id="ARBA00022771"/>
    </source>
</evidence>
<keyword evidence="11" id="KW-0456">Lyase</keyword>
<evidence type="ECO:0000256" key="3">
    <source>
        <dbReference type="ARBA" id="ARBA00009409"/>
    </source>
</evidence>
<dbReference type="Pfam" id="PF01149">
    <property type="entry name" value="Fapy_DNA_glyco"/>
    <property type="match status" value="1"/>
</dbReference>
<evidence type="ECO:0000256" key="8">
    <source>
        <dbReference type="ARBA" id="ARBA00022833"/>
    </source>
</evidence>
<evidence type="ECO:0000256" key="1">
    <source>
        <dbReference type="ARBA" id="ARBA00001668"/>
    </source>
</evidence>
<dbReference type="SMART" id="SM01232">
    <property type="entry name" value="H2TH"/>
    <property type="match status" value="1"/>
</dbReference>
<protein>
    <submittedName>
        <fullName evidence="17">Formamidopyrimidine-DNA glycosylase</fullName>
    </submittedName>
</protein>
<evidence type="ECO:0000259" key="16">
    <source>
        <dbReference type="PROSITE" id="PS51068"/>
    </source>
</evidence>
<dbReference type="GO" id="GO:0016829">
    <property type="term" value="F:lyase activity"/>
    <property type="evidence" value="ECO:0007669"/>
    <property type="project" value="UniProtKB-KW"/>
</dbReference>
<dbReference type="PANTHER" id="PTHR22993">
    <property type="entry name" value="FORMAMIDOPYRIMIDINE-DNA GLYCOSYLASE"/>
    <property type="match status" value="1"/>
</dbReference>
<accession>A0A1C5GSZ1</accession>
<dbReference type="InterPro" id="IPR010979">
    <property type="entry name" value="Ribosomal_uS13-like_H2TH"/>
</dbReference>
<gene>
    <name evidence="17" type="ORF">GA0074704_0444</name>
</gene>
<keyword evidence="7" id="KW-0378">Hydrolase</keyword>
<evidence type="ECO:0000256" key="13">
    <source>
        <dbReference type="ARBA" id="ARBA00023295"/>
    </source>
</evidence>
<dbReference type="GO" id="GO:0008270">
    <property type="term" value="F:zinc ion binding"/>
    <property type="evidence" value="ECO:0007669"/>
    <property type="project" value="UniProtKB-KW"/>
</dbReference>
<proteinExistence type="inferred from homology"/>
<keyword evidence="12" id="KW-0511">Multifunctional enzyme</keyword>
<keyword evidence="4" id="KW-0479">Metal-binding</keyword>
<feature type="domain" description="Formamidopyrimidine-DNA glycosylase catalytic" evidence="16">
    <location>
        <begin position="2"/>
        <end position="94"/>
    </location>
</feature>
<dbReference type="Pfam" id="PF06831">
    <property type="entry name" value="H2TH"/>
    <property type="match status" value="1"/>
</dbReference>
<dbReference type="SMART" id="SM00898">
    <property type="entry name" value="Fapy_DNA_glyco"/>
    <property type="match status" value="1"/>
</dbReference>
<dbReference type="InterPro" id="IPR015886">
    <property type="entry name" value="H2TH_FPG"/>
</dbReference>
<keyword evidence="9" id="KW-0238">DNA-binding</keyword>
<keyword evidence="10" id="KW-0234">DNA repair</keyword>
<dbReference type="Pfam" id="PF06827">
    <property type="entry name" value="zf-FPG_IleRS"/>
    <property type="match status" value="1"/>
</dbReference>
<dbReference type="PROSITE" id="PS51066">
    <property type="entry name" value="ZF_FPG_2"/>
    <property type="match status" value="1"/>
</dbReference>
<comment type="similarity">
    <text evidence="3">Belongs to the FPG family.</text>
</comment>
<dbReference type="Gene3D" id="3.20.190.10">
    <property type="entry name" value="MutM-like, N-terminal"/>
    <property type="match status" value="1"/>
</dbReference>
<keyword evidence="18" id="KW-1185">Reference proteome</keyword>
<dbReference type="InterPro" id="IPR035937">
    <property type="entry name" value="FPG_N"/>
</dbReference>
<dbReference type="GO" id="GO:0003684">
    <property type="term" value="F:damaged DNA binding"/>
    <property type="evidence" value="ECO:0007669"/>
    <property type="project" value="InterPro"/>
</dbReference>
<dbReference type="SUPFAM" id="SSF46946">
    <property type="entry name" value="S13-like H2TH domain"/>
    <property type="match status" value="1"/>
</dbReference>
<evidence type="ECO:0000313" key="17">
    <source>
        <dbReference type="EMBL" id="SCG36863.1"/>
    </source>
</evidence>
<comment type="cofactor">
    <cofactor evidence="2">
        <name>Zn(2+)</name>
        <dbReference type="ChEBI" id="CHEBI:29105"/>
    </cofactor>
</comment>
<dbReference type="GO" id="GO:0006284">
    <property type="term" value="P:base-excision repair"/>
    <property type="evidence" value="ECO:0007669"/>
    <property type="project" value="InterPro"/>
</dbReference>
<dbReference type="PROSITE" id="PS51068">
    <property type="entry name" value="FPG_CAT"/>
    <property type="match status" value="1"/>
</dbReference>
<evidence type="ECO:0000256" key="7">
    <source>
        <dbReference type="ARBA" id="ARBA00022801"/>
    </source>
</evidence>
<evidence type="ECO:0000256" key="11">
    <source>
        <dbReference type="ARBA" id="ARBA00023239"/>
    </source>
</evidence>
<name>A0A1C5GSZ1_9ACTN</name>
<feature type="domain" description="FPG-type" evidence="15">
    <location>
        <begin position="237"/>
        <end position="271"/>
    </location>
</feature>